<protein>
    <submittedName>
        <fullName evidence="1">Uncharacterized protein</fullName>
    </submittedName>
</protein>
<sequence>MALYSSNGLPYPRGHSRAMSMVHCHALACRSVSYSVTYMFRWSKLGRKRRQRVVVLALVRCGRMSSVLLESHRLQDQWNSRQVRIRFTYLRRGYSRFCLGNTHRGCTVDQLSRLGRRDIRHLRIDVWTSQPKSCLFDRLAGCKVDLV</sequence>
<dbReference type="Proteomes" id="UP000000724">
    <property type="component" value="Contig Pc00c17"/>
</dbReference>
<reference evidence="1 2" key="1">
    <citation type="journal article" date="2008" name="Nat. Biotechnol.">
        <title>Genome sequencing and analysis of the filamentous fungus Penicillium chrysogenum.</title>
        <authorList>
            <person name="van den Berg M.A."/>
            <person name="Albang R."/>
            <person name="Albermann K."/>
            <person name="Badger J.H."/>
            <person name="Daran J.-M."/>
            <person name="Driessen A.J.M."/>
            <person name="Garcia-Estrada C."/>
            <person name="Fedorova N.D."/>
            <person name="Harris D.M."/>
            <person name="Heijne W.H.M."/>
            <person name="Joardar V.S."/>
            <person name="Kiel J.A.K.W."/>
            <person name="Kovalchuk A."/>
            <person name="Martin J.F."/>
            <person name="Nierman W.C."/>
            <person name="Nijland J.G."/>
            <person name="Pronk J.T."/>
            <person name="Roubos J.A."/>
            <person name="van der Klei I.J."/>
            <person name="van Peij N.N.M.E."/>
            <person name="Veenhuis M."/>
            <person name="von Doehren H."/>
            <person name="Wagner C."/>
            <person name="Wortman J.R."/>
            <person name="Bovenberg R.A.L."/>
        </authorList>
    </citation>
    <scope>NUCLEOTIDE SEQUENCE [LARGE SCALE GENOMIC DNA]</scope>
    <source>
        <strain evidence="2">ATCC 28089 / DSM 1075 / NRRL 1951 / Wisconsin 54-1255</strain>
    </source>
</reference>
<accession>B6HB47</accession>
<organism evidence="1 2">
    <name type="scientific">Penicillium rubens (strain ATCC 28089 / DSM 1075 / NRRL 1951 / Wisconsin 54-1255)</name>
    <name type="common">Penicillium chrysogenum</name>
    <dbReference type="NCBI Taxonomy" id="500485"/>
    <lineage>
        <taxon>Eukaryota</taxon>
        <taxon>Fungi</taxon>
        <taxon>Dikarya</taxon>
        <taxon>Ascomycota</taxon>
        <taxon>Pezizomycotina</taxon>
        <taxon>Eurotiomycetes</taxon>
        <taxon>Eurotiomycetidae</taxon>
        <taxon>Eurotiales</taxon>
        <taxon>Aspergillaceae</taxon>
        <taxon>Penicillium</taxon>
        <taxon>Penicillium chrysogenum species complex</taxon>
    </lineage>
</organism>
<proteinExistence type="predicted"/>
<keyword evidence="2" id="KW-1185">Reference proteome</keyword>
<dbReference type="OrthoDB" id="4376782at2759"/>
<evidence type="ECO:0000313" key="2">
    <source>
        <dbReference type="Proteomes" id="UP000000724"/>
    </source>
</evidence>
<name>B6HB47_PENRW</name>
<evidence type="ECO:0000313" key="1">
    <source>
        <dbReference type="EMBL" id="CAP79416.1"/>
    </source>
</evidence>
<dbReference type="EMBL" id="AM920432">
    <property type="protein sequence ID" value="CAP79416.1"/>
    <property type="molecule type" value="Genomic_DNA"/>
</dbReference>
<gene>
    <name evidence="1" type="ORF">Pc17g01280</name>
    <name evidence="1" type="ORF">PCH_Pc17g01280</name>
</gene>
<dbReference type="HOGENOM" id="CLU_1787453_0_0_1"/>
<dbReference type="AlphaFoldDB" id="B6HB47"/>